<evidence type="ECO:0000259" key="8">
    <source>
        <dbReference type="Pfam" id="PF25967"/>
    </source>
</evidence>
<dbReference type="GO" id="GO:0060003">
    <property type="term" value="P:copper ion export"/>
    <property type="evidence" value="ECO:0007669"/>
    <property type="project" value="TreeGrafter"/>
</dbReference>
<dbReference type="InterPro" id="IPR058792">
    <property type="entry name" value="Beta-barrel_RND_2"/>
</dbReference>
<dbReference type="PANTHER" id="PTHR30097:SF15">
    <property type="entry name" value="CATION EFFLUX SYSTEM PROTEIN CUSB"/>
    <property type="match status" value="1"/>
</dbReference>
<protein>
    <submittedName>
        <fullName evidence="9">Cu(I)/Ag(I) efflux system membrane protein CusB</fullName>
    </submittedName>
</protein>
<evidence type="ECO:0000259" key="7">
    <source>
        <dbReference type="Pfam" id="PF25954"/>
    </source>
</evidence>
<reference evidence="9 10" key="2">
    <citation type="journal article" date="2017" name="Antonie Van Leeuwenhoek">
        <title>Rhizobium rhizosphaerae sp. nov., a novel species isolated from rice rhizosphere.</title>
        <authorList>
            <person name="Zhao J.J."/>
            <person name="Zhang J."/>
            <person name="Zhang R.J."/>
            <person name="Zhang C.W."/>
            <person name="Yin H.Q."/>
            <person name="Zhang X.X."/>
        </authorList>
    </citation>
    <scope>NUCLEOTIDE SEQUENCE [LARGE SCALE GENOMIC DNA]</scope>
    <source>
        <strain evidence="9 10">ACAM 611</strain>
    </source>
</reference>
<sequence>MNIKNIFVSASLGLSVGILATIAYFNLVHTQNGELDSNKNDIAQPLYWVAPMDANFRRDKPGKSPMGMYLVPVYANDQQGDSPGTISIHPNVINNLGVRTGIAQKRAINEPISALGIVEYSQDTLVNIHPRVEGWIESLYVKAQGEYVEKGEPLYALYSPELVNAQEEYLLALNRANKSLGDAAKSRLSALQMPEKAIAELAKNRKIQQNVVFYAPQSGFIDNLNIREGFFVTPSNTLMSIGALSEVWINTQIMARQSGSVKLDMPVSISLEYLPNEVFSGKIDYIYPTLDAGNRTLRARVRVANPDYLLKPNMYAKVNIDTSDVENKHELLVVPLESVIRTGKQNRVVLALGDGKFKSVEVTLGSVFSEYIEITQGLEALDEVVVSAQFLLDSESSVSSDFMRISVDTGDQGQQKTGDMTERKGIKMDMDMDMSGGDWTHATIVKVMLDERKLTLNHGELRKWGMPGMTMDFMVASHIDMLTLRENMQIHIQVVKTDIPMYTVNTVHIMTNDDADAKPTPNPSAGSHLPKPVDENMSATSDHKGHAQ</sequence>
<keyword evidence="4" id="KW-1133">Transmembrane helix</keyword>
<dbReference type="InterPro" id="IPR042230">
    <property type="entry name" value="CusF_sf"/>
</dbReference>
<keyword evidence="4" id="KW-0812">Transmembrane</keyword>
<dbReference type="EMBL" id="BAET01000014">
    <property type="protein sequence ID" value="GAB55741.1"/>
    <property type="molecule type" value="Genomic_DNA"/>
</dbReference>
<dbReference type="Gene3D" id="2.40.50.100">
    <property type="match status" value="1"/>
</dbReference>
<evidence type="ECO:0000256" key="3">
    <source>
        <dbReference type="SAM" id="MobiDB-lite"/>
    </source>
</evidence>
<dbReference type="eggNOG" id="COG5569">
    <property type="taxonomic scope" value="Bacteria"/>
</dbReference>
<dbReference type="AlphaFoldDB" id="H5TBR4"/>
<keyword evidence="10" id="KW-1185">Reference proteome</keyword>
<dbReference type="NCBIfam" id="TIGR01730">
    <property type="entry name" value="RND_mfp"/>
    <property type="match status" value="1"/>
</dbReference>
<dbReference type="SUPFAM" id="SSF111369">
    <property type="entry name" value="HlyD-like secretion proteins"/>
    <property type="match status" value="1"/>
</dbReference>
<feature type="domain" description="CusB-like three alpha-helical bundle" evidence="5">
    <location>
        <begin position="161"/>
        <end position="209"/>
    </location>
</feature>
<keyword evidence="4" id="KW-0472">Membrane</keyword>
<keyword evidence="2" id="KW-0813">Transport</keyword>
<evidence type="ECO:0000256" key="4">
    <source>
        <dbReference type="SAM" id="Phobius"/>
    </source>
</evidence>
<dbReference type="InterPro" id="IPR021647">
    <property type="entry name" value="CusF_Ec"/>
</dbReference>
<dbReference type="GO" id="GO:0016020">
    <property type="term" value="C:membrane"/>
    <property type="evidence" value="ECO:0007669"/>
    <property type="project" value="InterPro"/>
</dbReference>
<evidence type="ECO:0000313" key="9">
    <source>
        <dbReference type="EMBL" id="GAB55741.1"/>
    </source>
</evidence>
<dbReference type="InterPro" id="IPR051909">
    <property type="entry name" value="MFP_Cation_Efflux"/>
</dbReference>
<evidence type="ECO:0000313" key="10">
    <source>
        <dbReference type="Proteomes" id="UP000053586"/>
    </source>
</evidence>
<dbReference type="Gene3D" id="6.10.140.730">
    <property type="match status" value="1"/>
</dbReference>
<name>H5TBR4_9ALTE</name>
<feature type="domain" description="CusB-like beta-barrel" evidence="7">
    <location>
        <begin position="246"/>
        <end position="322"/>
    </location>
</feature>
<dbReference type="Pfam" id="PF25919">
    <property type="entry name" value="BSH_CusB"/>
    <property type="match status" value="1"/>
</dbReference>
<dbReference type="eggNOG" id="COG0845">
    <property type="taxonomic scope" value="Bacteria"/>
</dbReference>
<dbReference type="Pfam" id="PF25967">
    <property type="entry name" value="RND-MFP_C"/>
    <property type="match status" value="1"/>
</dbReference>
<feature type="region of interest" description="Disordered" evidence="3">
    <location>
        <begin position="513"/>
        <end position="548"/>
    </location>
</feature>
<feature type="domain" description="CusB-like barrel-sandwich hybrid" evidence="6">
    <location>
        <begin position="127"/>
        <end position="241"/>
    </location>
</feature>
<dbReference type="Gene3D" id="2.40.30.170">
    <property type="match status" value="1"/>
</dbReference>
<dbReference type="STRING" id="56804.BAE46_09595"/>
<feature type="transmembrane region" description="Helical" evidence="4">
    <location>
        <begin position="7"/>
        <end position="27"/>
    </location>
</feature>
<evidence type="ECO:0000259" key="5">
    <source>
        <dbReference type="Pfam" id="PF25869"/>
    </source>
</evidence>
<dbReference type="OrthoDB" id="9806939at2"/>
<dbReference type="InterPro" id="IPR058627">
    <property type="entry name" value="MdtA-like_C"/>
</dbReference>
<dbReference type="InterPro" id="IPR058790">
    <property type="entry name" value="BSH_CusB"/>
</dbReference>
<evidence type="ECO:0000256" key="1">
    <source>
        <dbReference type="ARBA" id="ARBA00009477"/>
    </source>
</evidence>
<feature type="domain" description="Multidrug resistance protein MdtA-like C-terminal permuted SH3" evidence="8">
    <location>
        <begin position="332"/>
        <end position="387"/>
    </location>
</feature>
<dbReference type="GO" id="GO:0030288">
    <property type="term" value="C:outer membrane-bounded periplasmic space"/>
    <property type="evidence" value="ECO:0007669"/>
    <property type="project" value="TreeGrafter"/>
</dbReference>
<dbReference type="GO" id="GO:0015679">
    <property type="term" value="P:plasma membrane copper ion transport"/>
    <property type="evidence" value="ECO:0007669"/>
    <property type="project" value="TreeGrafter"/>
</dbReference>
<dbReference type="RefSeq" id="WP_006005114.1">
    <property type="nucleotide sequence ID" value="NZ_BAET01000014.1"/>
</dbReference>
<accession>H5TBR4</accession>
<dbReference type="Pfam" id="PF11604">
    <property type="entry name" value="CusF_Ec"/>
    <property type="match status" value="1"/>
</dbReference>
<comment type="caution">
    <text evidence="9">The sequence shown here is derived from an EMBL/GenBank/DDBJ whole genome shotgun (WGS) entry which is preliminary data.</text>
</comment>
<evidence type="ECO:0000256" key="2">
    <source>
        <dbReference type="ARBA" id="ARBA00022448"/>
    </source>
</evidence>
<dbReference type="GO" id="GO:0046914">
    <property type="term" value="F:transition metal ion binding"/>
    <property type="evidence" value="ECO:0007669"/>
    <property type="project" value="TreeGrafter"/>
</dbReference>
<gene>
    <name evidence="9" type="primary">cusB</name>
    <name evidence="9" type="ORF">GPUN_1624</name>
</gene>
<comment type="similarity">
    <text evidence="1">Belongs to the membrane fusion protein (MFP) (TC 8.A.1) family.</text>
</comment>
<dbReference type="GO" id="GO:0022857">
    <property type="term" value="F:transmembrane transporter activity"/>
    <property type="evidence" value="ECO:0007669"/>
    <property type="project" value="InterPro"/>
</dbReference>
<dbReference type="InterPro" id="IPR006143">
    <property type="entry name" value="RND_pump_MFP"/>
</dbReference>
<dbReference type="Pfam" id="PF25954">
    <property type="entry name" value="Beta-barrel_RND_2"/>
    <property type="match status" value="1"/>
</dbReference>
<reference evidence="9 10" key="1">
    <citation type="journal article" date="2012" name="J. Bacteriol.">
        <title>Genome sequence of proteorhodopsin-containing sea ice bacterium Glaciecola punicea ACAM 611T.</title>
        <authorList>
            <person name="Qin Q.-L."/>
            <person name="Xie B.-B."/>
            <person name="Shu Y.-L."/>
            <person name="Rong J.-C."/>
            <person name="Zhao D.-L."/>
            <person name="Zhang X.-Y."/>
            <person name="Chen X.-L."/>
            <person name="Zhou B.-C."/>
            <person name="Zhanga Y.-Z."/>
        </authorList>
    </citation>
    <scope>NUCLEOTIDE SEQUENCE [LARGE SCALE GENOMIC DNA]</scope>
    <source>
        <strain evidence="9 10">ACAM 611</strain>
    </source>
</reference>
<dbReference type="PANTHER" id="PTHR30097">
    <property type="entry name" value="CATION EFFLUX SYSTEM PROTEIN CUSB"/>
    <property type="match status" value="1"/>
</dbReference>
<dbReference type="InterPro" id="IPR058791">
    <property type="entry name" value="3HB_CusB"/>
</dbReference>
<proteinExistence type="inferred from homology"/>
<dbReference type="Gene3D" id="2.40.50.320">
    <property type="entry name" value="Copper binding periplasmic protein CusF"/>
    <property type="match status" value="1"/>
</dbReference>
<dbReference type="Proteomes" id="UP000053586">
    <property type="component" value="Unassembled WGS sequence"/>
</dbReference>
<dbReference type="Pfam" id="PF25869">
    <property type="entry name" value="3HB_CusB"/>
    <property type="match status" value="1"/>
</dbReference>
<evidence type="ECO:0000259" key="6">
    <source>
        <dbReference type="Pfam" id="PF25919"/>
    </source>
</evidence>
<organism evidence="9 10">
    <name type="scientific">Glaciecola punicea ACAM 611</name>
    <dbReference type="NCBI Taxonomy" id="1121923"/>
    <lineage>
        <taxon>Bacteria</taxon>
        <taxon>Pseudomonadati</taxon>
        <taxon>Pseudomonadota</taxon>
        <taxon>Gammaproteobacteria</taxon>
        <taxon>Alteromonadales</taxon>
        <taxon>Alteromonadaceae</taxon>
        <taxon>Glaciecola</taxon>
    </lineage>
</organism>
<dbReference type="Gene3D" id="2.40.420.20">
    <property type="match status" value="1"/>
</dbReference>
<dbReference type="FunFam" id="2.40.30.170:FF:000010">
    <property type="entry name" value="Efflux RND transporter periplasmic adaptor subunit"/>
    <property type="match status" value="1"/>
</dbReference>